<proteinExistence type="predicted"/>
<feature type="region of interest" description="Disordered" evidence="1">
    <location>
        <begin position="1"/>
        <end position="280"/>
    </location>
</feature>
<accession>A0A6J4SLV3</accession>
<feature type="compositionally biased region" description="Basic and acidic residues" evidence="1">
    <location>
        <begin position="249"/>
        <end position="263"/>
    </location>
</feature>
<gene>
    <name evidence="2" type="ORF">AVDCRST_MAG53-1999</name>
</gene>
<dbReference type="GO" id="GO:0005840">
    <property type="term" value="C:ribosome"/>
    <property type="evidence" value="ECO:0007669"/>
    <property type="project" value="UniProtKB-KW"/>
</dbReference>
<keyword evidence="2" id="KW-0687">Ribonucleoprotein</keyword>
<sequence>GHPQAQADQRRDALRQLPRLRRDHEEDAREDARGGAHEVRWAQRQRPQDRPPPRRRGQAALPHDRLQAPSGRHPRQGGRDRIRPQPHGVHRLAALRRRRQGLHPRPGAAARRRDGRLRARLGHRRGQLPAAGQHADRHRGAQRGAAARPRGPARPLRRNLDPAHGQGRRHGHPPAPVGRDAPGARGVPRHRGNHRQRRPPERQDRQGGPQTSHGCPPADARHRHEPRRPPARRRRGLDDRGPSPRHAVGRPDARVSHAEEEQVLRPLHRARPPARKGQAL</sequence>
<evidence type="ECO:0000256" key="1">
    <source>
        <dbReference type="SAM" id="MobiDB-lite"/>
    </source>
</evidence>
<dbReference type="AlphaFoldDB" id="A0A6J4SLV3"/>
<feature type="non-terminal residue" evidence="2">
    <location>
        <position position="1"/>
    </location>
</feature>
<feature type="compositionally biased region" description="Basic residues" evidence="1">
    <location>
        <begin position="88"/>
        <end position="102"/>
    </location>
</feature>
<feature type="compositionally biased region" description="Basic residues" evidence="1">
    <location>
        <begin position="187"/>
        <end position="197"/>
    </location>
</feature>
<organism evidence="2">
    <name type="scientific">uncultured Solirubrobacteraceae bacterium</name>
    <dbReference type="NCBI Taxonomy" id="1162706"/>
    <lineage>
        <taxon>Bacteria</taxon>
        <taxon>Bacillati</taxon>
        <taxon>Actinomycetota</taxon>
        <taxon>Thermoleophilia</taxon>
        <taxon>Solirubrobacterales</taxon>
        <taxon>Solirubrobacteraceae</taxon>
        <taxon>environmental samples</taxon>
    </lineage>
</organism>
<feature type="non-terminal residue" evidence="2">
    <location>
        <position position="280"/>
    </location>
</feature>
<evidence type="ECO:0000313" key="2">
    <source>
        <dbReference type="EMBL" id="CAA9502714.1"/>
    </source>
</evidence>
<feature type="compositionally biased region" description="Basic residues" evidence="1">
    <location>
        <begin position="221"/>
        <end position="235"/>
    </location>
</feature>
<reference evidence="2" key="1">
    <citation type="submission" date="2020-02" db="EMBL/GenBank/DDBJ databases">
        <authorList>
            <person name="Meier V. D."/>
        </authorList>
    </citation>
    <scope>NUCLEOTIDE SEQUENCE</scope>
    <source>
        <strain evidence="2">AVDCRST_MAG53</strain>
    </source>
</reference>
<protein>
    <submittedName>
        <fullName evidence="2">LSU ribosomal protein L2p (L8e)</fullName>
    </submittedName>
</protein>
<name>A0A6J4SLV3_9ACTN</name>
<feature type="compositionally biased region" description="Basic residues" evidence="1">
    <location>
        <begin position="113"/>
        <end position="126"/>
    </location>
</feature>
<dbReference type="EMBL" id="CADCVR010000066">
    <property type="protein sequence ID" value="CAA9502714.1"/>
    <property type="molecule type" value="Genomic_DNA"/>
</dbReference>
<keyword evidence="2" id="KW-0689">Ribosomal protein</keyword>
<feature type="compositionally biased region" description="Basic and acidic residues" evidence="1">
    <location>
        <begin position="8"/>
        <end position="52"/>
    </location>
</feature>
<feature type="compositionally biased region" description="Low complexity" evidence="1">
    <location>
        <begin position="142"/>
        <end position="154"/>
    </location>
</feature>